<reference evidence="1 2" key="2">
    <citation type="submission" date="2019-02" db="EMBL/GenBank/DDBJ databases">
        <title>'Lichenibacterium ramalinii' gen. nov. sp. nov., 'Lichenibacterium minor' gen. nov. sp. nov.</title>
        <authorList>
            <person name="Pankratov T."/>
        </authorList>
    </citation>
    <scope>NUCLEOTIDE SEQUENCE [LARGE SCALE GENOMIC DNA]</scope>
    <source>
        <strain evidence="1 2">RmlP026</strain>
    </source>
</reference>
<dbReference type="EMBL" id="QYBB01000102">
    <property type="protein sequence ID" value="RYC28846.1"/>
    <property type="molecule type" value="Genomic_DNA"/>
</dbReference>
<proteinExistence type="predicted"/>
<dbReference type="AlphaFoldDB" id="A0A4Q2U2E4"/>
<comment type="caution">
    <text evidence="1">The sequence shown here is derived from an EMBL/GenBank/DDBJ whole genome shotgun (WGS) entry which is preliminary data.</text>
</comment>
<protein>
    <submittedName>
        <fullName evidence="1">Uncharacterized protein</fullName>
    </submittedName>
</protein>
<name>A0A4Q2U2E4_9HYPH</name>
<sequence length="78" mass="8459">MGLTSDDAIIWTAKAEGDRTAVARHPDGHRVAFAFSGDARNEVEVRDQRWAAEGDHAADLRAAAVAARIVARAKGWLY</sequence>
<accession>A0A4Q2U2E4</accession>
<gene>
    <name evidence="1" type="ORF">D3273_27160</name>
</gene>
<dbReference type="OrthoDB" id="9807558at2"/>
<keyword evidence="2" id="KW-1185">Reference proteome</keyword>
<dbReference type="RefSeq" id="WP_129230093.1">
    <property type="nucleotide sequence ID" value="NZ_QYBB01000102.1"/>
</dbReference>
<reference evidence="1 2" key="1">
    <citation type="submission" date="2018-12" db="EMBL/GenBank/DDBJ databases">
        <authorList>
            <person name="Grouzdev D.S."/>
            <person name="Krutkina M.S."/>
        </authorList>
    </citation>
    <scope>NUCLEOTIDE SEQUENCE [LARGE SCALE GENOMIC DNA]</scope>
    <source>
        <strain evidence="1 2">RmlP026</strain>
    </source>
</reference>
<evidence type="ECO:0000313" key="1">
    <source>
        <dbReference type="EMBL" id="RYC28846.1"/>
    </source>
</evidence>
<dbReference type="Proteomes" id="UP000290759">
    <property type="component" value="Unassembled WGS sequence"/>
</dbReference>
<evidence type="ECO:0000313" key="2">
    <source>
        <dbReference type="Proteomes" id="UP000290759"/>
    </source>
</evidence>
<organism evidence="1 2">
    <name type="scientific">Lichenibacterium minor</name>
    <dbReference type="NCBI Taxonomy" id="2316528"/>
    <lineage>
        <taxon>Bacteria</taxon>
        <taxon>Pseudomonadati</taxon>
        <taxon>Pseudomonadota</taxon>
        <taxon>Alphaproteobacteria</taxon>
        <taxon>Hyphomicrobiales</taxon>
        <taxon>Lichenihabitantaceae</taxon>
        <taxon>Lichenibacterium</taxon>
    </lineage>
</organism>